<dbReference type="Proteomes" id="UP000504634">
    <property type="component" value="Unplaced"/>
</dbReference>
<dbReference type="AlphaFoldDB" id="A0A6J2TI68"/>
<sequence>MQKQSAYSYRDMQKSGKPAVRVMSTHENMPKSVMKRPTAEGKKVNTFFKKAIGFDQENIQTTLHMPIERREYGFMRTAKSSTPYFGMKTILDSKELSERLLAEKNKIDLGLEKEPLVVGTVRSPEKDTLTSSSGSSASSRHTRADSQLHGTTLGSFDDLPFELKRKKFDEAEYTIARGKKMSDVYHGDAARDFEIGANRDSQHMAFQEMEAFCRTMNIKISQGSAF</sequence>
<accession>A0A6J2TI68</accession>
<dbReference type="OrthoDB" id="8055880at2759"/>
<name>A0A6J2TI68_DROLE</name>
<keyword evidence="2" id="KW-1185">Reference proteome</keyword>
<organism evidence="2 3">
    <name type="scientific">Drosophila lebanonensis</name>
    <name type="common">Fruit fly</name>
    <name type="synonym">Scaptodrosophila lebanonensis</name>
    <dbReference type="NCBI Taxonomy" id="7225"/>
    <lineage>
        <taxon>Eukaryota</taxon>
        <taxon>Metazoa</taxon>
        <taxon>Ecdysozoa</taxon>
        <taxon>Arthropoda</taxon>
        <taxon>Hexapoda</taxon>
        <taxon>Insecta</taxon>
        <taxon>Pterygota</taxon>
        <taxon>Neoptera</taxon>
        <taxon>Endopterygota</taxon>
        <taxon>Diptera</taxon>
        <taxon>Brachycera</taxon>
        <taxon>Muscomorpha</taxon>
        <taxon>Ephydroidea</taxon>
        <taxon>Drosophilidae</taxon>
        <taxon>Scaptodrosophila</taxon>
    </lineage>
</organism>
<evidence type="ECO:0000313" key="3">
    <source>
        <dbReference type="RefSeq" id="XP_030374717.1"/>
    </source>
</evidence>
<dbReference type="GeneID" id="115624236"/>
<protein>
    <submittedName>
        <fullName evidence="3">Uncharacterized protein LOC115624236</fullName>
    </submittedName>
</protein>
<evidence type="ECO:0000256" key="1">
    <source>
        <dbReference type="SAM" id="MobiDB-lite"/>
    </source>
</evidence>
<dbReference type="RefSeq" id="XP_030374717.1">
    <property type="nucleotide sequence ID" value="XM_030518857.1"/>
</dbReference>
<reference evidence="3" key="1">
    <citation type="submission" date="2025-08" db="UniProtKB">
        <authorList>
            <consortium name="RefSeq"/>
        </authorList>
    </citation>
    <scope>IDENTIFICATION</scope>
    <source>
        <strain evidence="3">11010-0011.00</strain>
        <tissue evidence="3">Whole body</tissue>
    </source>
</reference>
<gene>
    <name evidence="3" type="primary">LOC115624236</name>
</gene>
<proteinExistence type="predicted"/>
<feature type="region of interest" description="Disordered" evidence="1">
    <location>
        <begin position="120"/>
        <end position="151"/>
    </location>
</feature>
<evidence type="ECO:0000313" key="2">
    <source>
        <dbReference type="Proteomes" id="UP000504634"/>
    </source>
</evidence>